<dbReference type="SMART" id="SM00060">
    <property type="entry name" value="FN3"/>
    <property type="match status" value="1"/>
</dbReference>
<dbReference type="SMART" id="SM01067">
    <property type="entry name" value="CBM_3"/>
    <property type="match status" value="1"/>
</dbReference>
<dbReference type="InterPro" id="IPR013783">
    <property type="entry name" value="Ig-like_fold"/>
</dbReference>
<keyword evidence="7" id="KW-1185">Reference proteome</keyword>
<reference evidence="7" key="1">
    <citation type="submission" date="2016-06" db="EMBL/GenBank/DDBJ databases">
        <authorList>
            <person name="Varghese N."/>
            <person name="Submissions Spin"/>
        </authorList>
    </citation>
    <scope>NUCLEOTIDE SEQUENCE [LARGE SCALE GENOMIC DNA]</scope>
    <source>
        <strain evidence="7">DSM 44815</strain>
    </source>
</reference>
<feature type="chain" id="PRO_5008383274" evidence="3">
    <location>
        <begin position="38"/>
        <end position="306"/>
    </location>
</feature>
<dbReference type="PROSITE" id="PS51172">
    <property type="entry name" value="CBM3"/>
    <property type="match status" value="1"/>
</dbReference>
<feature type="domain" description="Fibronectin type-III" evidence="4">
    <location>
        <begin position="45"/>
        <end position="138"/>
    </location>
</feature>
<feature type="signal peptide" evidence="3">
    <location>
        <begin position="1"/>
        <end position="37"/>
    </location>
</feature>
<dbReference type="Proteomes" id="UP000199385">
    <property type="component" value="Chromosome I"/>
</dbReference>
<dbReference type="InterPro" id="IPR001956">
    <property type="entry name" value="CBM3"/>
</dbReference>
<dbReference type="Gene3D" id="2.60.40.10">
    <property type="entry name" value="Immunoglobulins"/>
    <property type="match status" value="1"/>
</dbReference>
<dbReference type="Pfam" id="PF00942">
    <property type="entry name" value="CBM_3"/>
    <property type="match status" value="1"/>
</dbReference>
<dbReference type="InterPro" id="IPR036966">
    <property type="entry name" value="CBM3_sf"/>
</dbReference>
<dbReference type="InterPro" id="IPR003961">
    <property type="entry name" value="FN3_dom"/>
</dbReference>
<dbReference type="AlphaFoldDB" id="A0A1A9A8S3"/>
<evidence type="ECO:0000313" key="6">
    <source>
        <dbReference type="EMBL" id="SBT52514.1"/>
    </source>
</evidence>
<keyword evidence="1" id="KW-0326">Glycosidase</keyword>
<dbReference type="GO" id="GO:0030248">
    <property type="term" value="F:cellulose binding"/>
    <property type="evidence" value="ECO:0007669"/>
    <property type="project" value="InterPro"/>
</dbReference>
<evidence type="ECO:0000313" key="7">
    <source>
        <dbReference type="Proteomes" id="UP000199385"/>
    </source>
</evidence>
<gene>
    <name evidence="6" type="ORF">GA0070611_5671</name>
</gene>
<feature type="domain" description="CBM3" evidence="5">
    <location>
        <begin position="136"/>
        <end position="306"/>
    </location>
</feature>
<dbReference type="EMBL" id="LT594323">
    <property type="protein sequence ID" value="SBT52514.1"/>
    <property type="molecule type" value="Genomic_DNA"/>
</dbReference>
<dbReference type="GO" id="GO:0016798">
    <property type="term" value="F:hydrolase activity, acting on glycosyl bonds"/>
    <property type="evidence" value="ECO:0007669"/>
    <property type="project" value="UniProtKB-KW"/>
</dbReference>
<organism evidence="6 7">
    <name type="scientific">Micromonospora auratinigra</name>
    <dbReference type="NCBI Taxonomy" id="261654"/>
    <lineage>
        <taxon>Bacteria</taxon>
        <taxon>Bacillati</taxon>
        <taxon>Actinomycetota</taxon>
        <taxon>Actinomycetes</taxon>
        <taxon>Micromonosporales</taxon>
        <taxon>Micromonosporaceae</taxon>
        <taxon>Micromonospora</taxon>
    </lineage>
</organism>
<name>A0A1A9A8S3_9ACTN</name>
<keyword evidence="1" id="KW-0378">Hydrolase</keyword>
<dbReference type="Gene3D" id="2.60.40.710">
    <property type="entry name" value="Endoglucanase-like"/>
    <property type="match status" value="1"/>
</dbReference>
<dbReference type="SUPFAM" id="SSF49384">
    <property type="entry name" value="Carbohydrate-binding domain"/>
    <property type="match status" value="1"/>
</dbReference>
<dbReference type="SUPFAM" id="SSF49265">
    <property type="entry name" value="Fibronectin type III"/>
    <property type="match status" value="1"/>
</dbReference>
<dbReference type="PATRIC" id="fig|261654.4.peg.5744"/>
<evidence type="ECO:0000256" key="1">
    <source>
        <dbReference type="ARBA" id="ARBA00023295"/>
    </source>
</evidence>
<sequence length="306" mass="32578">MSFVRRPYHAAMRARRVTLSTATAVLLSLAAVGVARADDTPALTTPGAPVVRGNRPHELVLGWTPATWRDPAVHDPVSYDIGSPIGTNAYRGLGSSDTAGITLTGLGPGTTYRIAVQAYGTSGYSDHSPVTTVRTAYGRAKVDYLNLDWSPTDNQAQFVLQVVNTGTTPLDLTTVRVRYHVRLEDGSTSLVAECDWAALGCAAVRRTLQFFPVPAPPPGPTPGPTPTVYPIPGTPVPGWLELAFTTGVLAPGASSGPIQLRLHRSSWAAIDERDDPSWRAATGSWTGNDHVTLDVDGVREYGDPWA</sequence>
<protein>
    <submittedName>
        <fullName evidence="6">Fibronectin type III domain-containing protein</fullName>
    </submittedName>
</protein>
<keyword evidence="2" id="KW-0119">Carbohydrate metabolism</keyword>
<evidence type="ECO:0000259" key="4">
    <source>
        <dbReference type="PROSITE" id="PS50853"/>
    </source>
</evidence>
<evidence type="ECO:0000256" key="2">
    <source>
        <dbReference type="ARBA" id="ARBA00023326"/>
    </source>
</evidence>
<keyword evidence="3" id="KW-0732">Signal</keyword>
<dbReference type="InterPro" id="IPR036116">
    <property type="entry name" value="FN3_sf"/>
</dbReference>
<dbReference type="CDD" id="cd00063">
    <property type="entry name" value="FN3"/>
    <property type="match status" value="1"/>
</dbReference>
<evidence type="ECO:0000256" key="3">
    <source>
        <dbReference type="SAM" id="SignalP"/>
    </source>
</evidence>
<dbReference type="PROSITE" id="PS50853">
    <property type="entry name" value="FN3"/>
    <property type="match status" value="1"/>
</dbReference>
<keyword evidence="2" id="KW-0624">Polysaccharide degradation</keyword>
<accession>A0A1A9A8S3</accession>
<proteinExistence type="predicted"/>
<dbReference type="STRING" id="261654.GA0070611_5671"/>
<evidence type="ECO:0000259" key="5">
    <source>
        <dbReference type="PROSITE" id="PS51172"/>
    </source>
</evidence>
<dbReference type="InterPro" id="IPR008965">
    <property type="entry name" value="CBM2/CBM3_carb-bd_dom_sf"/>
</dbReference>
<dbReference type="GO" id="GO:0000272">
    <property type="term" value="P:polysaccharide catabolic process"/>
    <property type="evidence" value="ECO:0007669"/>
    <property type="project" value="UniProtKB-KW"/>
</dbReference>